<evidence type="ECO:0000313" key="9">
    <source>
        <dbReference type="Proteomes" id="UP000297871"/>
    </source>
</evidence>
<dbReference type="Pfam" id="PF00171">
    <property type="entry name" value="Aldedh"/>
    <property type="match status" value="1"/>
</dbReference>
<comment type="similarity">
    <text evidence="1 6">Belongs to the aldehyde dehydrogenase family.</text>
</comment>
<evidence type="ECO:0000256" key="6">
    <source>
        <dbReference type="RuleBase" id="RU003345"/>
    </source>
</evidence>
<feature type="active site" evidence="5">
    <location>
        <position position="245"/>
    </location>
</feature>
<evidence type="ECO:0000256" key="4">
    <source>
        <dbReference type="ARBA" id="ARBA00049194"/>
    </source>
</evidence>
<evidence type="ECO:0000256" key="3">
    <source>
        <dbReference type="ARBA" id="ARBA00024226"/>
    </source>
</evidence>
<dbReference type="PROSITE" id="PS00070">
    <property type="entry name" value="ALDEHYDE_DEHYDR_CYS"/>
    <property type="match status" value="1"/>
</dbReference>
<accession>A0A4R9JE36</accession>
<dbReference type="FunFam" id="3.40.605.10:FF:000007">
    <property type="entry name" value="NAD/NADP-dependent betaine aldehyde dehydrogenase"/>
    <property type="match status" value="1"/>
</dbReference>
<sequence length="475" mass="51527">MKIITTHYIDGKFIESKGKETLDLISPINKKVIGRVTLGNREDVSLAVNAAKVSFLNWSMTTIEERKKYLQAIYESLQSRRKDHIDAIMEEYAGRTLAGAAASVDAAIQTYKTVQQLIDKVPFSRNFGEAEIVLRPIGVAALITPWNADLFNTAIKIAPALAAGCTVVVKPSELSAIQTNVMLECIDKAGLPSGVINVVNGLGEVVGQEMITHPFVDKISFTGSTIVGKHILRAAVDTMKRVTLELGGKSATILLDDADLEEAIPFSLRAAFMNNGQACIAGTRLLIPESRAEEIKSMLKKAALNIKVGNPSESDTVIGPLVSEKQWIRVQNYIKKGIDEGAEVLIGGLGSPDGLEDGYFTKPTIFVNVKNSMQIAQEEIFGPVLSVITYESEEEAIKISNDSPYGLFAWISGKDKSRAKRVAERIEAGGVMINEFKNVAAYPEIPAGGMKQSGIGRELGVYGIEEYLQTQSIYG</sequence>
<dbReference type="InterPro" id="IPR016163">
    <property type="entry name" value="Ald_DH_C"/>
</dbReference>
<evidence type="ECO:0000256" key="5">
    <source>
        <dbReference type="PROSITE-ProRule" id="PRU10007"/>
    </source>
</evidence>
<comment type="catalytic activity">
    <reaction evidence="4">
        <text>an aldehyde + NAD(+) + H2O = a carboxylate + NADH + 2 H(+)</text>
        <dbReference type="Rhea" id="RHEA:16185"/>
        <dbReference type="ChEBI" id="CHEBI:15377"/>
        <dbReference type="ChEBI" id="CHEBI:15378"/>
        <dbReference type="ChEBI" id="CHEBI:17478"/>
        <dbReference type="ChEBI" id="CHEBI:29067"/>
        <dbReference type="ChEBI" id="CHEBI:57540"/>
        <dbReference type="ChEBI" id="CHEBI:57945"/>
        <dbReference type="EC" id="1.2.1.3"/>
    </reaction>
</comment>
<dbReference type="InterPro" id="IPR016161">
    <property type="entry name" value="Ald_DH/histidinol_DH"/>
</dbReference>
<dbReference type="GO" id="GO:0004029">
    <property type="term" value="F:aldehyde dehydrogenase (NAD+) activity"/>
    <property type="evidence" value="ECO:0007669"/>
    <property type="project" value="UniProtKB-EC"/>
</dbReference>
<feature type="domain" description="Aldehyde dehydrogenase" evidence="7">
    <location>
        <begin position="13"/>
        <end position="473"/>
    </location>
</feature>
<dbReference type="OrthoDB" id="9762913at2"/>
<dbReference type="EC" id="1.2.1.3" evidence="3"/>
<reference evidence="8" key="1">
    <citation type="journal article" date="2019" name="PLoS Negl. Trop. Dis.">
        <title>Revisiting the worldwide diversity of Leptospira species in the environment.</title>
        <authorList>
            <person name="Vincent A.T."/>
            <person name="Schiettekatte O."/>
            <person name="Bourhy P."/>
            <person name="Veyrier F.J."/>
            <person name="Picardeau M."/>
        </authorList>
    </citation>
    <scope>NUCLEOTIDE SEQUENCE [LARGE SCALE GENOMIC DNA]</scope>
    <source>
        <strain evidence="8">201800265</strain>
    </source>
</reference>
<dbReference type="RefSeq" id="WP_135613755.1">
    <property type="nucleotide sequence ID" value="NZ_RQFY01000001.1"/>
</dbReference>
<dbReference type="InterPro" id="IPR029510">
    <property type="entry name" value="Ald_DH_CS_GLU"/>
</dbReference>
<dbReference type="InterPro" id="IPR015590">
    <property type="entry name" value="Aldehyde_DH_dom"/>
</dbReference>
<keyword evidence="2 6" id="KW-0560">Oxidoreductase</keyword>
<dbReference type="InterPro" id="IPR016162">
    <property type="entry name" value="Ald_DH_N"/>
</dbReference>
<dbReference type="PROSITE" id="PS00687">
    <property type="entry name" value="ALDEHYDE_DEHYDR_GLU"/>
    <property type="match status" value="1"/>
</dbReference>
<name>A0A4R9JE36_9LEPT</name>
<dbReference type="PANTHER" id="PTHR42804">
    <property type="entry name" value="ALDEHYDE DEHYDROGENASE"/>
    <property type="match status" value="1"/>
</dbReference>
<evidence type="ECO:0000256" key="1">
    <source>
        <dbReference type="ARBA" id="ARBA00009986"/>
    </source>
</evidence>
<dbReference type="AlphaFoldDB" id="A0A4R9JE36"/>
<dbReference type="CDD" id="cd07138">
    <property type="entry name" value="ALDH_CddD_SSP0762"/>
    <property type="match status" value="1"/>
</dbReference>
<dbReference type="FunFam" id="3.40.309.10:FF:000012">
    <property type="entry name" value="Betaine aldehyde dehydrogenase"/>
    <property type="match status" value="1"/>
</dbReference>
<dbReference type="EMBL" id="RQFY01000001">
    <property type="protein sequence ID" value="TGL36816.1"/>
    <property type="molecule type" value="Genomic_DNA"/>
</dbReference>
<evidence type="ECO:0000313" key="8">
    <source>
        <dbReference type="EMBL" id="TGL36816.1"/>
    </source>
</evidence>
<evidence type="ECO:0000259" key="7">
    <source>
        <dbReference type="Pfam" id="PF00171"/>
    </source>
</evidence>
<dbReference type="Gene3D" id="3.40.309.10">
    <property type="entry name" value="Aldehyde Dehydrogenase, Chain A, domain 2"/>
    <property type="match status" value="1"/>
</dbReference>
<organism evidence="8 9">
    <name type="scientific">Leptospira koniambonensis</name>
    <dbReference type="NCBI Taxonomy" id="2484950"/>
    <lineage>
        <taxon>Bacteria</taxon>
        <taxon>Pseudomonadati</taxon>
        <taxon>Spirochaetota</taxon>
        <taxon>Spirochaetia</taxon>
        <taxon>Leptospirales</taxon>
        <taxon>Leptospiraceae</taxon>
        <taxon>Leptospira</taxon>
    </lineage>
</organism>
<proteinExistence type="inferred from homology"/>
<dbReference type="PANTHER" id="PTHR42804:SF1">
    <property type="entry name" value="ALDEHYDE DEHYDROGENASE-RELATED"/>
    <property type="match status" value="1"/>
</dbReference>
<evidence type="ECO:0000256" key="2">
    <source>
        <dbReference type="ARBA" id="ARBA00023002"/>
    </source>
</evidence>
<dbReference type="Gene3D" id="3.40.605.10">
    <property type="entry name" value="Aldehyde Dehydrogenase, Chain A, domain 1"/>
    <property type="match status" value="1"/>
</dbReference>
<dbReference type="InterPro" id="IPR016160">
    <property type="entry name" value="Ald_DH_CS_CYS"/>
</dbReference>
<dbReference type="Proteomes" id="UP000297871">
    <property type="component" value="Unassembled WGS sequence"/>
</dbReference>
<gene>
    <name evidence="8" type="ORF">EHQ52_02765</name>
</gene>
<protein>
    <recommendedName>
        <fullName evidence="3">aldehyde dehydrogenase (NAD(+))</fullName>
        <ecNumber evidence="3">1.2.1.3</ecNumber>
    </recommendedName>
</protein>
<comment type="caution">
    <text evidence="8">The sequence shown here is derived from an EMBL/GenBank/DDBJ whole genome shotgun (WGS) entry which is preliminary data.</text>
</comment>
<dbReference type="SUPFAM" id="SSF53720">
    <property type="entry name" value="ALDH-like"/>
    <property type="match status" value="1"/>
</dbReference>
<keyword evidence="9" id="KW-1185">Reference proteome</keyword>